<dbReference type="Proteomes" id="UP000193920">
    <property type="component" value="Unassembled WGS sequence"/>
</dbReference>
<reference evidence="2 3" key="1">
    <citation type="submission" date="2016-08" db="EMBL/GenBank/DDBJ databases">
        <title>A Parts List for Fungal Cellulosomes Revealed by Comparative Genomics.</title>
        <authorList>
            <consortium name="DOE Joint Genome Institute"/>
            <person name="Haitjema C.H."/>
            <person name="Gilmore S.P."/>
            <person name="Henske J.K."/>
            <person name="Solomon K.V."/>
            <person name="De Groot R."/>
            <person name="Kuo A."/>
            <person name="Mondo S.J."/>
            <person name="Salamov A.A."/>
            <person name="Labutti K."/>
            <person name="Zhao Z."/>
            <person name="Chiniquy J."/>
            <person name="Barry K."/>
            <person name="Brewer H.M."/>
            <person name="Purvine S.O."/>
            <person name="Wright A.T."/>
            <person name="Boxma B."/>
            <person name="Van Alen T."/>
            <person name="Hackstein J.H."/>
            <person name="Baker S.E."/>
            <person name="Grigoriev I.V."/>
            <person name="O'Malley M.A."/>
        </authorList>
    </citation>
    <scope>NUCLEOTIDE SEQUENCE [LARGE SCALE GENOMIC DNA]</scope>
    <source>
        <strain evidence="2 3">G1</strain>
    </source>
</reference>
<organism evidence="2 3">
    <name type="scientific">Neocallimastix californiae</name>
    <dbReference type="NCBI Taxonomy" id="1754190"/>
    <lineage>
        <taxon>Eukaryota</taxon>
        <taxon>Fungi</taxon>
        <taxon>Fungi incertae sedis</taxon>
        <taxon>Chytridiomycota</taxon>
        <taxon>Chytridiomycota incertae sedis</taxon>
        <taxon>Neocallimastigomycetes</taxon>
        <taxon>Neocallimastigales</taxon>
        <taxon>Neocallimastigaceae</taxon>
        <taxon>Neocallimastix</taxon>
    </lineage>
</organism>
<keyword evidence="3" id="KW-1185">Reference proteome</keyword>
<name>A0A1Y2AWS1_9FUNG</name>
<accession>A0A1Y2AWS1</accession>
<sequence>MASKRHAEQIELVKEKAAAVIKHSKEFIKIIQEKIKENQKKEEDQKENEMNNTNDSDNNNIIRMKLNEISYHFSSHDSDKYSNEELKQLNSDINYLTNLNDKYKNEIIKSNVLISILEGCLRIENNKWLLSLKLIYQCVSLIDKKYNDEQSIKSFIYSCDPVLFNMINIQSRLLLLLDSKNESDDKLTLIIDLIKISTIFYKFISSVLYYTRNNNDIHKIIVKYVFNTSVFKPVNIKFNIKELYLQDSPLNDFYYFASILYYNISFINDSWEKPIYEKYQEIENDNDYFNNINSEIINGIYK</sequence>
<evidence type="ECO:0000313" key="2">
    <source>
        <dbReference type="EMBL" id="ORY27008.1"/>
    </source>
</evidence>
<feature type="compositionally biased region" description="Low complexity" evidence="1">
    <location>
        <begin position="50"/>
        <end position="59"/>
    </location>
</feature>
<evidence type="ECO:0000313" key="3">
    <source>
        <dbReference type="Proteomes" id="UP000193920"/>
    </source>
</evidence>
<gene>
    <name evidence="2" type="ORF">LY90DRAFT_513544</name>
</gene>
<feature type="compositionally biased region" description="Basic and acidic residues" evidence="1">
    <location>
        <begin position="38"/>
        <end position="49"/>
    </location>
</feature>
<dbReference type="STRING" id="1754190.A0A1Y2AWS1"/>
<feature type="region of interest" description="Disordered" evidence="1">
    <location>
        <begin position="38"/>
        <end position="59"/>
    </location>
</feature>
<proteinExistence type="predicted"/>
<evidence type="ECO:0000256" key="1">
    <source>
        <dbReference type="SAM" id="MobiDB-lite"/>
    </source>
</evidence>
<dbReference type="AlphaFoldDB" id="A0A1Y2AWS1"/>
<comment type="caution">
    <text evidence="2">The sequence shown here is derived from an EMBL/GenBank/DDBJ whole genome shotgun (WGS) entry which is preliminary data.</text>
</comment>
<dbReference type="EMBL" id="MCOG01000196">
    <property type="protein sequence ID" value="ORY27008.1"/>
    <property type="molecule type" value="Genomic_DNA"/>
</dbReference>
<protein>
    <submittedName>
        <fullName evidence="2">Uncharacterized protein</fullName>
    </submittedName>
</protein>